<evidence type="ECO:0000313" key="3">
    <source>
        <dbReference type="Proteomes" id="UP001500604"/>
    </source>
</evidence>
<dbReference type="CDD" id="cd16376">
    <property type="entry name" value="Avd_like"/>
    <property type="match status" value="1"/>
</dbReference>
<dbReference type="Proteomes" id="UP001500604">
    <property type="component" value="Unassembled WGS sequence"/>
</dbReference>
<dbReference type="Pfam" id="PF22296">
    <property type="entry name" value="bAvd"/>
    <property type="match status" value="1"/>
</dbReference>
<dbReference type="InterPro" id="IPR036583">
    <property type="entry name" value="23S_rRNA_IVS_sf"/>
</dbReference>
<dbReference type="InterPro" id="IPR055360">
    <property type="entry name" value="bAvd"/>
</dbReference>
<comment type="caution">
    <text evidence="2">The sequence shown here is derived from an EMBL/GenBank/DDBJ whole genome shotgun (WGS) entry which is preliminary data.</text>
</comment>
<name>A0ABP8UWJ9_9GAMM</name>
<reference evidence="3" key="1">
    <citation type="journal article" date="2019" name="Int. J. Syst. Evol. Microbiol.">
        <title>The Global Catalogue of Microorganisms (GCM) 10K type strain sequencing project: providing services to taxonomists for standard genome sequencing and annotation.</title>
        <authorList>
            <consortium name="The Broad Institute Genomics Platform"/>
            <consortium name="The Broad Institute Genome Sequencing Center for Infectious Disease"/>
            <person name="Wu L."/>
            <person name="Ma J."/>
        </authorList>
    </citation>
    <scope>NUCLEOTIDE SEQUENCE [LARGE SCALE GENOMIC DNA]</scope>
    <source>
        <strain evidence="3">JCM 17805</strain>
    </source>
</reference>
<keyword evidence="3" id="KW-1185">Reference proteome</keyword>
<evidence type="ECO:0000313" key="2">
    <source>
        <dbReference type="EMBL" id="GAA4647926.1"/>
    </source>
</evidence>
<gene>
    <name evidence="2" type="ORF">GCM10023116_01880</name>
</gene>
<feature type="domain" description="bAvd-like" evidence="1">
    <location>
        <begin position="11"/>
        <end position="126"/>
    </location>
</feature>
<dbReference type="Gene3D" id="1.20.1440.60">
    <property type="entry name" value="23S rRNA-intervening sequence"/>
    <property type="match status" value="1"/>
</dbReference>
<protein>
    <recommendedName>
        <fullName evidence="1">bAvd-like domain-containing protein</fullName>
    </recommendedName>
</protein>
<dbReference type="SUPFAM" id="SSF158446">
    <property type="entry name" value="IVS-encoded protein-like"/>
    <property type="match status" value="1"/>
</dbReference>
<organism evidence="2 3">
    <name type="scientific">Kistimonas scapharcae</name>
    <dbReference type="NCBI Taxonomy" id="1036133"/>
    <lineage>
        <taxon>Bacteria</taxon>
        <taxon>Pseudomonadati</taxon>
        <taxon>Pseudomonadota</taxon>
        <taxon>Gammaproteobacteria</taxon>
        <taxon>Oceanospirillales</taxon>
        <taxon>Endozoicomonadaceae</taxon>
        <taxon>Kistimonas</taxon>
    </lineage>
</organism>
<evidence type="ECO:0000259" key="1">
    <source>
        <dbReference type="Pfam" id="PF22296"/>
    </source>
</evidence>
<proteinExistence type="predicted"/>
<dbReference type="EMBL" id="BAABFL010000014">
    <property type="protein sequence ID" value="GAA4647926.1"/>
    <property type="molecule type" value="Genomic_DNA"/>
</dbReference>
<dbReference type="RefSeq" id="WP_345192917.1">
    <property type="nucleotide sequence ID" value="NZ_BAABFL010000014.1"/>
</dbReference>
<sequence>MSIHSEAELHRKYVAFAKLLNIYLNHFPKHEKYALSQRIRDTAYEVYDLITEAQKRYHKKTTLTNLDIRHQQLRMQLNLANELEYYQFKDGRRYPDNPAEVAAKRYLAISRHVDELGRMIGGWLQSEKAKQPATD</sequence>
<accession>A0ABP8UWJ9</accession>